<keyword evidence="1" id="KW-1133">Transmembrane helix</keyword>
<accession>A0A6A4KQ41</accession>
<feature type="transmembrane region" description="Helical" evidence="1">
    <location>
        <begin position="106"/>
        <end position="125"/>
    </location>
</feature>
<dbReference type="AlphaFoldDB" id="A0A6A4KQ41"/>
<gene>
    <name evidence="2" type="ORF">C3L33_23083</name>
</gene>
<evidence type="ECO:0000313" key="2">
    <source>
        <dbReference type="EMBL" id="KAE9445019.1"/>
    </source>
</evidence>
<keyword evidence="1" id="KW-0472">Membrane</keyword>
<dbReference type="OrthoDB" id="1733243at2759"/>
<sequence>MLLSKQPLSRTEIYNSVETSVNSDGEHSKSLADEEGDYAEASELYSRSLEIRNGPKKAILMDVEVIEMVLLAVVVFMLYVLLLLALSSSFSNYKLYVFSLLNSGDTVLYGTCSNVLLAYNMFCLCHRAQVVGWLLVRSFHKNTIATNLAKKSDDDRKSVSGSFMLSSAWMVLHT</sequence>
<name>A0A6A4KQ41_9ERIC</name>
<feature type="non-terminal residue" evidence="2">
    <location>
        <position position="1"/>
    </location>
</feature>
<keyword evidence="1" id="KW-0812">Transmembrane</keyword>
<dbReference type="EMBL" id="QEFC01004638">
    <property type="protein sequence ID" value="KAE9445019.1"/>
    <property type="molecule type" value="Genomic_DNA"/>
</dbReference>
<organism evidence="2">
    <name type="scientific">Rhododendron williamsianum</name>
    <dbReference type="NCBI Taxonomy" id="262921"/>
    <lineage>
        <taxon>Eukaryota</taxon>
        <taxon>Viridiplantae</taxon>
        <taxon>Streptophyta</taxon>
        <taxon>Embryophyta</taxon>
        <taxon>Tracheophyta</taxon>
        <taxon>Spermatophyta</taxon>
        <taxon>Magnoliopsida</taxon>
        <taxon>eudicotyledons</taxon>
        <taxon>Gunneridae</taxon>
        <taxon>Pentapetalae</taxon>
        <taxon>asterids</taxon>
        <taxon>Ericales</taxon>
        <taxon>Ericaceae</taxon>
        <taxon>Ericoideae</taxon>
        <taxon>Rhodoreae</taxon>
        <taxon>Rhododendron</taxon>
    </lineage>
</organism>
<feature type="transmembrane region" description="Helical" evidence="1">
    <location>
        <begin position="65"/>
        <end position="86"/>
    </location>
</feature>
<reference evidence="2" key="1">
    <citation type="journal article" date="2019" name="Genome Biol. Evol.">
        <title>The Rhododendron genome and chromosomal organization provide insight into shared whole-genome duplications across the heath family (Ericaceae).</title>
        <authorList>
            <person name="Soza V.L."/>
            <person name="Lindsley D."/>
            <person name="Waalkes A."/>
            <person name="Ramage E."/>
            <person name="Patwardhan R.P."/>
            <person name="Burton J.N."/>
            <person name="Adey A."/>
            <person name="Kumar A."/>
            <person name="Qiu R."/>
            <person name="Shendure J."/>
            <person name="Hall B."/>
        </authorList>
    </citation>
    <scope>NUCLEOTIDE SEQUENCE</scope>
    <source>
        <strain evidence="2">RSF 1966-606</strain>
    </source>
</reference>
<proteinExistence type="predicted"/>
<protein>
    <submittedName>
        <fullName evidence="2">Uncharacterized protein</fullName>
    </submittedName>
</protein>
<comment type="caution">
    <text evidence="2">The sequence shown here is derived from an EMBL/GenBank/DDBJ whole genome shotgun (WGS) entry which is preliminary data.</text>
</comment>
<evidence type="ECO:0000256" key="1">
    <source>
        <dbReference type="SAM" id="Phobius"/>
    </source>
</evidence>